<feature type="signal peptide" evidence="2">
    <location>
        <begin position="1"/>
        <end position="28"/>
    </location>
</feature>
<dbReference type="AlphaFoldDB" id="A0AAV7JAS1"/>
<keyword evidence="1" id="KW-0812">Transmembrane</keyword>
<feature type="chain" id="PRO_5043328091" evidence="2">
    <location>
        <begin position="29"/>
        <end position="825"/>
    </location>
</feature>
<keyword evidence="1" id="KW-1133">Transmembrane helix</keyword>
<sequence>MNRHTQIFIFTSITNILLLLSASQDANLSNIENSSVKIAKDCKSDLMKFCDFKMSQDELYTCLISHLSELSISSCQESLLIAEGYYFRKMLVDIEFYQYCSYDIKEEDCISSEVMQSSTDGEFTKLVDILLCLEKGSILLTEECEEQVNTLRGRFIGSHEVSVKFAKACELAVTELCPNNIVRVMDCLIDKLEHNTEFKYKECTSQVSMLSPSQNSLELPIKKQNMDDSEVSRYSDLNQFCNTELESVCSMSYLSKYEQKMDCLSDHALKHDISADCKEHIGRVQYFSARPQLSVVKFERHCEMDFNGLCKTEEAGKLACLLSYHASSYQELLSINCLFEINNFLNEAAATNQMELNTFITCLPLLGEFCKPEDSEYSELECLKEHHELMDHTSSCFEELREMTVEAKKPFINEQLYKLCDNSIQEYCSKVSAQQLVRCLKTSTNLDPDCKQALSDVNEDTDTEWKFDSHLNKNCKRDILTSCPTSVSITDALKCLYDLFKSQSASKLCENYLITTYGEKYSDFVSEETSLIVSCETELEQLCPTSKADQYLDCLIDMKLDSRVGRECQKQIIREEINFIVEKHMTPEFIRDCSQDLNDFCAFGSNAETVLCLQSTKETGVLSESCTRYLETESAFNELQLDKDLAIECYYGAFQKCSARDESSSYLVRCLTKHMAILEARQDEQCVSEVIVLIGQVQLDIHKDPGLLLKCKTELSKYCSDKFVGHGEKMRCLFDLEEDGNRMIGISCRKAIREKEELWKSLSKKYPNIQRGLESIIDHINQVKKRVYPNITGILKAIILLVLVVCSVIICWLCRATKRIRRKIL</sequence>
<keyword evidence="1" id="KW-0472">Membrane</keyword>
<dbReference type="Proteomes" id="UP001165289">
    <property type="component" value="Unassembled WGS sequence"/>
</dbReference>
<dbReference type="GO" id="GO:0016020">
    <property type="term" value="C:membrane"/>
    <property type="evidence" value="ECO:0007669"/>
    <property type="project" value="InterPro"/>
</dbReference>
<dbReference type="InterPro" id="IPR001893">
    <property type="entry name" value="Cys-rich_GLG1_repeat"/>
</dbReference>
<keyword evidence="2" id="KW-0732">Signal</keyword>
<evidence type="ECO:0000313" key="4">
    <source>
        <dbReference type="Proteomes" id="UP001165289"/>
    </source>
</evidence>
<dbReference type="EMBL" id="JAKMXF010000365">
    <property type="protein sequence ID" value="KAI6645810.1"/>
    <property type="molecule type" value="Genomic_DNA"/>
</dbReference>
<keyword evidence="4" id="KW-1185">Reference proteome</keyword>
<dbReference type="Pfam" id="PF00839">
    <property type="entry name" value="Cys_rich_FGFR"/>
    <property type="match status" value="2"/>
</dbReference>
<proteinExistence type="predicted"/>
<accession>A0AAV7JAS1</accession>
<feature type="transmembrane region" description="Helical" evidence="1">
    <location>
        <begin position="794"/>
        <end position="814"/>
    </location>
</feature>
<dbReference type="PANTHER" id="PTHR11884">
    <property type="entry name" value="SELECTIN LIGAND RELATED"/>
    <property type="match status" value="1"/>
</dbReference>
<comment type="caution">
    <text evidence="3">The sequence shown here is derived from an EMBL/GenBank/DDBJ whole genome shotgun (WGS) entry which is preliminary data.</text>
</comment>
<gene>
    <name evidence="3" type="ORF">LOD99_13072</name>
</gene>
<dbReference type="PANTHER" id="PTHR11884:SF1">
    <property type="entry name" value="GOLGI APPARATUS PROTEIN 1"/>
    <property type="match status" value="1"/>
</dbReference>
<organism evidence="3 4">
    <name type="scientific">Oopsacas minuta</name>
    <dbReference type="NCBI Taxonomy" id="111878"/>
    <lineage>
        <taxon>Eukaryota</taxon>
        <taxon>Metazoa</taxon>
        <taxon>Porifera</taxon>
        <taxon>Hexactinellida</taxon>
        <taxon>Hexasterophora</taxon>
        <taxon>Lyssacinosida</taxon>
        <taxon>Leucopsacidae</taxon>
        <taxon>Oopsacas</taxon>
    </lineage>
</organism>
<reference evidence="3 4" key="1">
    <citation type="journal article" date="2023" name="BMC Biol.">
        <title>The compact genome of the sponge Oopsacas minuta (Hexactinellida) is lacking key metazoan core genes.</title>
        <authorList>
            <person name="Santini S."/>
            <person name="Schenkelaars Q."/>
            <person name="Jourda C."/>
            <person name="Duchesne M."/>
            <person name="Belahbib H."/>
            <person name="Rocher C."/>
            <person name="Selva M."/>
            <person name="Riesgo A."/>
            <person name="Vervoort M."/>
            <person name="Leys S.P."/>
            <person name="Kodjabachian L."/>
            <person name="Le Bivic A."/>
            <person name="Borchiellini C."/>
            <person name="Claverie J.M."/>
            <person name="Renard E."/>
        </authorList>
    </citation>
    <scope>NUCLEOTIDE SEQUENCE [LARGE SCALE GENOMIC DNA]</scope>
    <source>
        <strain evidence="3">SPO-2</strain>
    </source>
</reference>
<dbReference type="InterPro" id="IPR039728">
    <property type="entry name" value="GLG1"/>
</dbReference>
<evidence type="ECO:0000256" key="1">
    <source>
        <dbReference type="SAM" id="Phobius"/>
    </source>
</evidence>
<evidence type="ECO:0000313" key="3">
    <source>
        <dbReference type="EMBL" id="KAI6645810.1"/>
    </source>
</evidence>
<evidence type="ECO:0000256" key="2">
    <source>
        <dbReference type="SAM" id="SignalP"/>
    </source>
</evidence>
<protein>
    <submittedName>
        <fullName evidence="3">Golgi apparatus protein 1</fullName>
    </submittedName>
</protein>
<name>A0AAV7JAS1_9METZ</name>